<dbReference type="InterPro" id="IPR008318">
    <property type="entry name" value="UCP030820"/>
</dbReference>
<evidence type="ECO:0000313" key="2">
    <source>
        <dbReference type="Proteomes" id="UP000563524"/>
    </source>
</evidence>
<dbReference type="AlphaFoldDB" id="A0A840I1K7"/>
<keyword evidence="2" id="KW-1185">Reference proteome</keyword>
<dbReference type="RefSeq" id="WP_183815724.1">
    <property type="nucleotide sequence ID" value="NZ_JACHOB010000001.1"/>
</dbReference>
<gene>
    <name evidence="1" type="ORF">GGQ59_000624</name>
</gene>
<proteinExistence type="predicted"/>
<dbReference type="EMBL" id="JACHOB010000001">
    <property type="protein sequence ID" value="MBB4658124.1"/>
    <property type="molecule type" value="Genomic_DNA"/>
</dbReference>
<dbReference type="Proteomes" id="UP000563524">
    <property type="component" value="Unassembled WGS sequence"/>
</dbReference>
<organism evidence="1 2">
    <name type="scientific">Parvularcula dongshanensis</name>
    <dbReference type="NCBI Taxonomy" id="1173995"/>
    <lineage>
        <taxon>Bacteria</taxon>
        <taxon>Pseudomonadati</taxon>
        <taxon>Pseudomonadota</taxon>
        <taxon>Alphaproteobacteria</taxon>
        <taxon>Parvularculales</taxon>
        <taxon>Parvularculaceae</taxon>
        <taxon>Parvularcula</taxon>
    </lineage>
</organism>
<reference evidence="1 2" key="1">
    <citation type="submission" date="2020-08" db="EMBL/GenBank/DDBJ databases">
        <title>Genomic Encyclopedia of Type Strains, Phase IV (KMG-IV): sequencing the most valuable type-strain genomes for metagenomic binning, comparative biology and taxonomic classification.</title>
        <authorList>
            <person name="Goeker M."/>
        </authorList>
    </citation>
    <scope>NUCLEOTIDE SEQUENCE [LARGE SCALE GENOMIC DNA]</scope>
    <source>
        <strain evidence="1 2">DSM 102850</strain>
    </source>
</reference>
<evidence type="ECO:0000313" key="1">
    <source>
        <dbReference type="EMBL" id="MBB4658124.1"/>
    </source>
</evidence>
<accession>A0A840I1K7</accession>
<name>A0A840I1K7_9PROT</name>
<sequence length="134" mass="15011">MKLLELKDREWTLSDLDDGPGLLRVDNGQDLLESPPDLTGISVVRLDWPQFKLGQAFTQARLLRQRYGFEGQIRAGGAIFRDQAWHAARCGVTAFEIEDGAEDGWLESLHAYPYHYQRAVTGEAAWALRHGGSA</sequence>
<dbReference type="Pfam" id="PF06073">
    <property type="entry name" value="DUF934"/>
    <property type="match status" value="1"/>
</dbReference>
<comment type="caution">
    <text evidence="1">The sequence shown here is derived from an EMBL/GenBank/DDBJ whole genome shotgun (WGS) entry which is preliminary data.</text>
</comment>
<protein>
    <submittedName>
        <fullName evidence="1">Uncharacterized protein (DUF934 family)</fullName>
    </submittedName>
</protein>